<protein>
    <submittedName>
        <fullName evidence="2">Uncharacterized protein</fullName>
    </submittedName>
</protein>
<feature type="transmembrane region" description="Helical" evidence="1">
    <location>
        <begin position="78"/>
        <end position="96"/>
    </location>
</feature>
<dbReference type="RefSeq" id="WP_049694962.1">
    <property type="nucleotide sequence ID" value="NZ_CP016541.2"/>
</dbReference>
<geneLocation type="plasmid" evidence="2 3">
    <name>pPS15-1</name>
</geneLocation>
<dbReference type="Proteomes" id="UP000053354">
    <property type="component" value="Plasmid pPS15-1"/>
</dbReference>
<dbReference type="AlphaFoldDB" id="A0A1B1S5V4"/>
<keyword evidence="2" id="KW-0614">Plasmid</keyword>
<dbReference type="KEGG" id="pll:I858_016405"/>
<feature type="transmembrane region" description="Helical" evidence="1">
    <location>
        <begin position="130"/>
        <end position="154"/>
    </location>
</feature>
<evidence type="ECO:0000313" key="3">
    <source>
        <dbReference type="Proteomes" id="UP000053354"/>
    </source>
</evidence>
<keyword evidence="1" id="KW-1133">Transmembrane helix</keyword>
<proteinExistence type="predicted"/>
<organism evidence="2 3">
    <name type="scientific">Planococcus versutus</name>
    <dbReference type="NCBI Taxonomy" id="1302659"/>
    <lineage>
        <taxon>Bacteria</taxon>
        <taxon>Bacillati</taxon>
        <taxon>Bacillota</taxon>
        <taxon>Bacilli</taxon>
        <taxon>Bacillales</taxon>
        <taxon>Caryophanaceae</taxon>
        <taxon>Planococcus</taxon>
    </lineage>
</organism>
<reference evidence="2" key="1">
    <citation type="submission" date="2016-10" db="EMBL/GenBank/DDBJ databases">
        <authorList>
            <person name="See-Too W.S."/>
        </authorList>
    </citation>
    <scope>NUCLEOTIDE SEQUENCE</scope>
    <source>
        <strain evidence="2">L10.15</strain>
        <plasmid evidence="2">pPS15-1</plasmid>
    </source>
</reference>
<keyword evidence="1" id="KW-0812">Transmembrane</keyword>
<sequence>MRKLLLFLYVISLVVVLIGFYGMNFFTETVVEDGTGGGNGNPALFIPVFLMPFFFYFLYGTTELSMRLAEKIKTNKTLVTSLIFSVIAAAIIIIYTENKAQDLRKTIVQKQVNFETVSQVPLWSTFSNAIFFNALTFILVLLICYIIGAVWSIYRERRKRVFPSK</sequence>
<evidence type="ECO:0000313" key="2">
    <source>
        <dbReference type="EMBL" id="ANU28563.1"/>
    </source>
</evidence>
<evidence type="ECO:0000256" key="1">
    <source>
        <dbReference type="SAM" id="Phobius"/>
    </source>
</evidence>
<dbReference type="OrthoDB" id="2739887at2"/>
<gene>
    <name evidence="2" type="ORF">I858_016405</name>
</gene>
<accession>A0A1B1S5V4</accession>
<dbReference type="EMBL" id="CP016541">
    <property type="protein sequence ID" value="ANU28563.1"/>
    <property type="molecule type" value="Genomic_DNA"/>
</dbReference>
<name>A0A1B1S5V4_9BACL</name>
<keyword evidence="1" id="KW-0472">Membrane</keyword>
<keyword evidence="3" id="KW-1185">Reference proteome</keyword>
<feature type="transmembrane region" description="Helical" evidence="1">
    <location>
        <begin position="5"/>
        <end position="23"/>
    </location>
</feature>
<feature type="transmembrane region" description="Helical" evidence="1">
    <location>
        <begin position="43"/>
        <end position="66"/>
    </location>
</feature>